<evidence type="ECO:0000259" key="4">
    <source>
        <dbReference type="PROSITE" id="PS01124"/>
    </source>
</evidence>
<dbReference type="EMBL" id="JMOD01000001">
    <property type="protein sequence ID" value="KCY23325.1"/>
    <property type="molecule type" value="Genomic_DNA"/>
</dbReference>
<organism evidence="5 6">
    <name type="scientific">Acinetobacter baumannii 21072</name>
    <dbReference type="NCBI Taxonomy" id="1310697"/>
    <lineage>
        <taxon>Bacteria</taxon>
        <taxon>Pseudomonadati</taxon>
        <taxon>Pseudomonadota</taxon>
        <taxon>Gammaproteobacteria</taxon>
        <taxon>Moraxellales</taxon>
        <taxon>Moraxellaceae</taxon>
        <taxon>Acinetobacter</taxon>
        <taxon>Acinetobacter calcoaceticus/baumannii complex</taxon>
    </lineage>
</organism>
<name>A0A062IU63_ACIBA</name>
<sequence>MQMLSSRQFAAIATIIEYLYEHLDQQPSLEDVATYMNLSPSYIQRQFQEWVGISPKKFVQYMSLQQAKYYLM</sequence>
<dbReference type="SUPFAM" id="SSF46689">
    <property type="entry name" value="Homeodomain-like"/>
    <property type="match status" value="1"/>
</dbReference>
<accession>A0A062IU63</accession>
<reference evidence="5 6" key="1">
    <citation type="submission" date="2014-04" db="EMBL/GenBank/DDBJ databases">
        <title>Comparative genomics and transcriptomics to identify genetic mechanisms underlying the emergence of carbapenem resistant Acinetobacter baumannii (CRAb).</title>
        <authorList>
            <person name="Harris A.D."/>
            <person name="Johnson K.J."/>
            <person name="George J."/>
            <person name="Nadendla S."/>
            <person name="Daugherty S.C."/>
            <person name="Parankush S."/>
            <person name="Sadzewicz L."/>
            <person name="Tallon L."/>
            <person name="Sengamalay N."/>
            <person name="Hazen T.H."/>
            <person name="Rasko D.A."/>
        </authorList>
    </citation>
    <scope>NUCLEOTIDE SEQUENCE [LARGE SCALE GENOMIC DNA]</scope>
    <source>
        <strain evidence="5 6">21072</strain>
    </source>
</reference>
<dbReference type="AlphaFoldDB" id="A0A062IU63"/>
<evidence type="ECO:0000256" key="1">
    <source>
        <dbReference type="ARBA" id="ARBA00023015"/>
    </source>
</evidence>
<evidence type="ECO:0000256" key="3">
    <source>
        <dbReference type="ARBA" id="ARBA00023163"/>
    </source>
</evidence>
<dbReference type="PANTHER" id="PTHR43280">
    <property type="entry name" value="ARAC-FAMILY TRANSCRIPTIONAL REGULATOR"/>
    <property type="match status" value="1"/>
</dbReference>
<evidence type="ECO:0000313" key="6">
    <source>
        <dbReference type="Proteomes" id="UP000027327"/>
    </source>
</evidence>
<evidence type="ECO:0000256" key="2">
    <source>
        <dbReference type="ARBA" id="ARBA00023125"/>
    </source>
</evidence>
<dbReference type="GO" id="GO:0003700">
    <property type="term" value="F:DNA-binding transcription factor activity"/>
    <property type="evidence" value="ECO:0007669"/>
    <property type="project" value="InterPro"/>
</dbReference>
<dbReference type="Gene3D" id="1.10.10.60">
    <property type="entry name" value="Homeodomain-like"/>
    <property type="match status" value="1"/>
</dbReference>
<dbReference type="Proteomes" id="UP000027327">
    <property type="component" value="Unassembled WGS sequence"/>
</dbReference>
<keyword evidence="1" id="KW-0805">Transcription regulation</keyword>
<dbReference type="PANTHER" id="PTHR43280:SF2">
    <property type="entry name" value="HTH-TYPE TRANSCRIPTIONAL REGULATOR EXSA"/>
    <property type="match status" value="1"/>
</dbReference>
<feature type="domain" description="HTH araC/xylS-type" evidence="4">
    <location>
        <begin position="13"/>
        <end position="72"/>
    </location>
</feature>
<proteinExistence type="predicted"/>
<keyword evidence="3" id="KW-0804">Transcription</keyword>
<keyword evidence="2" id="KW-0238">DNA-binding</keyword>
<dbReference type="PROSITE" id="PS01124">
    <property type="entry name" value="HTH_ARAC_FAMILY_2"/>
    <property type="match status" value="1"/>
</dbReference>
<evidence type="ECO:0000313" key="5">
    <source>
        <dbReference type="EMBL" id="KCY23325.1"/>
    </source>
</evidence>
<dbReference type="InterPro" id="IPR009057">
    <property type="entry name" value="Homeodomain-like_sf"/>
</dbReference>
<protein>
    <submittedName>
        <fullName evidence="5">Bacterial regulatory helix-turn-helix s, AraC family protein</fullName>
    </submittedName>
</protein>
<dbReference type="PATRIC" id="fig|1310697.3.peg.61"/>
<dbReference type="InterPro" id="IPR018060">
    <property type="entry name" value="HTH_AraC"/>
</dbReference>
<dbReference type="GO" id="GO:0043565">
    <property type="term" value="F:sequence-specific DNA binding"/>
    <property type="evidence" value="ECO:0007669"/>
    <property type="project" value="InterPro"/>
</dbReference>
<gene>
    <name evidence="5" type="ORF">J596_0066</name>
</gene>
<comment type="caution">
    <text evidence="5">The sequence shown here is derived from an EMBL/GenBank/DDBJ whole genome shotgun (WGS) entry which is preliminary data.</text>
</comment>